<organism evidence="2">
    <name type="scientific">marine sediment metagenome</name>
    <dbReference type="NCBI Taxonomy" id="412755"/>
    <lineage>
        <taxon>unclassified sequences</taxon>
        <taxon>metagenomes</taxon>
        <taxon>ecological metagenomes</taxon>
    </lineage>
</organism>
<gene>
    <name evidence="2" type="ORF">LCGC14_2775020</name>
</gene>
<accession>A0A0F9BLI2</accession>
<sequence>MSRGHGERGRSQGRRGRSQGRRSRSSRTSTRMTSERARAIQSHADKTGRNQDFKSRAMSTVDRNEKS</sequence>
<name>A0A0F9BLI2_9ZZZZ</name>
<dbReference type="AlphaFoldDB" id="A0A0F9BLI2"/>
<dbReference type="EMBL" id="LAZR01051389">
    <property type="protein sequence ID" value="KKK85266.1"/>
    <property type="molecule type" value="Genomic_DNA"/>
</dbReference>
<feature type="compositionally biased region" description="Basic residues" evidence="1">
    <location>
        <begin position="11"/>
        <end position="25"/>
    </location>
</feature>
<feature type="compositionally biased region" description="Basic and acidic residues" evidence="1">
    <location>
        <begin position="1"/>
        <end position="10"/>
    </location>
</feature>
<feature type="compositionally biased region" description="Basic and acidic residues" evidence="1">
    <location>
        <begin position="33"/>
        <end position="55"/>
    </location>
</feature>
<comment type="caution">
    <text evidence="2">The sequence shown here is derived from an EMBL/GenBank/DDBJ whole genome shotgun (WGS) entry which is preliminary data.</text>
</comment>
<protein>
    <submittedName>
        <fullName evidence="2">Uncharacterized protein</fullName>
    </submittedName>
</protein>
<proteinExistence type="predicted"/>
<evidence type="ECO:0000313" key="2">
    <source>
        <dbReference type="EMBL" id="KKK85266.1"/>
    </source>
</evidence>
<evidence type="ECO:0000256" key="1">
    <source>
        <dbReference type="SAM" id="MobiDB-lite"/>
    </source>
</evidence>
<reference evidence="2" key="1">
    <citation type="journal article" date="2015" name="Nature">
        <title>Complex archaea that bridge the gap between prokaryotes and eukaryotes.</title>
        <authorList>
            <person name="Spang A."/>
            <person name="Saw J.H."/>
            <person name="Jorgensen S.L."/>
            <person name="Zaremba-Niedzwiedzka K."/>
            <person name="Martijn J."/>
            <person name="Lind A.E."/>
            <person name="van Eijk R."/>
            <person name="Schleper C."/>
            <person name="Guy L."/>
            <person name="Ettema T.J."/>
        </authorList>
    </citation>
    <scope>NUCLEOTIDE SEQUENCE</scope>
</reference>
<feature type="region of interest" description="Disordered" evidence="1">
    <location>
        <begin position="1"/>
        <end position="67"/>
    </location>
</feature>